<dbReference type="InterPro" id="IPR036286">
    <property type="entry name" value="LexA/Signal_pep-like_sf"/>
</dbReference>
<evidence type="ECO:0000256" key="1">
    <source>
        <dbReference type="ARBA" id="ARBA00000677"/>
    </source>
</evidence>
<dbReference type="GO" id="GO:0009003">
    <property type="term" value="F:signal peptidase activity"/>
    <property type="evidence" value="ECO:0007669"/>
    <property type="project" value="UniProtKB-EC"/>
</dbReference>
<dbReference type="Proteomes" id="UP000000611">
    <property type="component" value="Chromosome"/>
</dbReference>
<protein>
    <recommendedName>
        <fullName evidence="4 7">Signal peptidase I</fullName>
        <ecNumber evidence="3 7">3.4.21.89</ecNumber>
    </recommendedName>
</protein>
<evidence type="ECO:0000313" key="9">
    <source>
        <dbReference type="EMBL" id="ACH93218.1"/>
    </source>
</evidence>
<dbReference type="RefSeq" id="WP_012538029.1">
    <property type="nucleotide sequence ID" value="NC_011229.1"/>
</dbReference>
<comment type="subcellular location">
    <subcellularLocation>
        <location evidence="7">Membrane</location>
        <topology evidence="7">Single-pass type II membrane protein</topology>
    </subcellularLocation>
</comment>
<comment type="similarity">
    <text evidence="2 7">Belongs to the peptidase S26 family.</text>
</comment>
<dbReference type="InterPro" id="IPR019758">
    <property type="entry name" value="Pept_S26A_signal_pept_1_CS"/>
</dbReference>
<dbReference type="OrthoDB" id="360985at2"/>
<feature type="active site" evidence="6">
    <location>
        <position position="36"/>
    </location>
</feature>
<dbReference type="HOGENOM" id="CLU_127725_1_0_12"/>
<dbReference type="EC" id="3.4.21.89" evidence="3 7"/>
<evidence type="ECO:0000259" key="8">
    <source>
        <dbReference type="Pfam" id="PF10502"/>
    </source>
</evidence>
<dbReference type="NCBIfam" id="TIGR02227">
    <property type="entry name" value="sigpep_I_bact"/>
    <property type="match status" value="1"/>
</dbReference>
<evidence type="ECO:0000313" key="10">
    <source>
        <dbReference type="Proteomes" id="UP000000611"/>
    </source>
</evidence>
<dbReference type="InterPro" id="IPR000223">
    <property type="entry name" value="Pept_S26A_signal_pept_1"/>
</dbReference>
<keyword evidence="10" id="KW-1185">Reference proteome</keyword>
<sequence length="167" mass="19401">MLQIHKQVLIPVTLAFMLLITMIKMSLSFHLVKGSSMLPTILDQNWIINHKLAYGIRIKNKETYVVLWSKPKKNETVLIKDPITKKISVKKIFAIPGEKFIKLQPNIISIHNLNFNINKEHLQKLKSIYIPKDYYLVVGDNKKVSLDSREYGFININDIIGKIIYQL</sequence>
<dbReference type="SUPFAM" id="SSF51306">
    <property type="entry name" value="LexA/Signal peptidase"/>
    <property type="match status" value="1"/>
</dbReference>
<organism evidence="9 10">
    <name type="scientific">Borrelia duttonii (strain Ly)</name>
    <dbReference type="NCBI Taxonomy" id="412419"/>
    <lineage>
        <taxon>Bacteria</taxon>
        <taxon>Pseudomonadati</taxon>
        <taxon>Spirochaetota</taxon>
        <taxon>Spirochaetia</taxon>
        <taxon>Spirochaetales</taxon>
        <taxon>Borreliaceae</taxon>
        <taxon>Borrelia</taxon>
    </lineage>
</organism>
<dbReference type="KEGG" id="bdu:BDU_266"/>
<proteinExistence type="inferred from homology"/>
<feature type="active site" evidence="6">
    <location>
        <position position="90"/>
    </location>
</feature>
<evidence type="ECO:0000256" key="7">
    <source>
        <dbReference type="RuleBase" id="RU362042"/>
    </source>
</evidence>
<dbReference type="GO" id="GO:0006465">
    <property type="term" value="P:signal peptide processing"/>
    <property type="evidence" value="ECO:0007669"/>
    <property type="project" value="InterPro"/>
</dbReference>
<reference evidence="9 10" key="1">
    <citation type="journal article" date="2008" name="PLoS Genet.">
        <title>The genome of Borrelia recurrentis, the agent of deadly louse-borne relapsing fever, is a degraded subset of tick-borne Borrelia duttonii.</title>
        <authorList>
            <person name="Lescot M."/>
            <person name="Audic S."/>
            <person name="Robert C."/>
            <person name="Nguyen T.T."/>
            <person name="Blanc G."/>
            <person name="Cutler S.J."/>
            <person name="Wincker P."/>
            <person name="Couloux A."/>
            <person name="Claverie J.-M."/>
            <person name="Raoult D."/>
            <person name="Drancourt M."/>
        </authorList>
    </citation>
    <scope>NUCLEOTIDE SEQUENCE [LARGE SCALE GENOMIC DNA]</scope>
    <source>
        <strain evidence="9 10">Ly</strain>
    </source>
</reference>
<dbReference type="AlphaFoldDB" id="B5RL89"/>
<evidence type="ECO:0000256" key="6">
    <source>
        <dbReference type="PIRSR" id="PIRSR600223-1"/>
    </source>
</evidence>
<gene>
    <name evidence="9" type="primary">lepB-3</name>
    <name evidence="9" type="ordered locus">BDU_266</name>
</gene>
<dbReference type="PANTHER" id="PTHR43390:SF1">
    <property type="entry name" value="CHLOROPLAST PROCESSING PEPTIDASE"/>
    <property type="match status" value="1"/>
</dbReference>
<keyword evidence="7" id="KW-0645">Protease</keyword>
<dbReference type="GO" id="GO:0016020">
    <property type="term" value="C:membrane"/>
    <property type="evidence" value="ECO:0007669"/>
    <property type="project" value="UniProtKB-SubCell"/>
</dbReference>
<dbReference type="PANTHER" id="PTHR43390">
    <property type="entry name" value="SIGNAL PEPTIDASE I"/>
    <property type="match status" value="1"/>
</dbReference>
<dbReference type="Gene3D" id="2.10.109.10">
    <property type="entry name" value="Umud Fragment, subunit A"/>
    <property type="match status" value="1"/>
</dbReference>
<dbReference type="PRINTS" id="PR00727">
    <property type="entry name" value="LEADERPTASE"/>
</dbReference>
<dbReference type="CDD" id="cd06530">
    <property type="entry name" value="S26_SPase_I"/>
    <property type="match status" value="1"/>
</dbReference>
<feature type="domain" description="Peptidase S26" evidence="8">
    <location>
        <begin position="11"/>
        <end position="164"/>
    </location>
</feature>
<dbReference type="STRING" id="412419.BDU_266"/>
<keyword evidence="5 7" id="KW-0378">Hydrolase</keyword>
<dbReference type="PROSITE" id="PS00761">
    <property type="entry name" value="SPASE_I_3"/>
    <property type="match status" value="1"/>
</dbReference>
<evidence type="ECO:0000256" key="3">
    <source>
        <dbReference type="ARBA" id="ARBA00013208"/>
    </source>
</evidence>
<evidence type="ECO:0000256" key="5">
    <source>
        <dbReference type="ARBA" id="ARBA00022801"/>
    </source>
</evidence>
<dbReference type="eggNOG" id="COG0681">
    <property type="taxonomic scope" value="Bacteria"/>
</dbReference>
<evidence type="ECO:0000256" key="4">
    <source>
        <dbReference type="ARBA" id="ARBA00019232"/>
    </source>
</evidence>
<evidence type="ECO:0000256" key="2">
    <source>
        <dbReference type="ARBA" id="ARBA00009370"/>
    </source>
</evidence>
<dbReference type="Pfam" id="PF10502">
    <property type="entry name" value="Peptidase_S26"/>
    <property type="match status" value="1"/>
</dbReference>
<comment type="catalytic activity">
    <reaction evidence="1 7">
        <text>Cleavage of hydrophobic, N-terminal signal or leader sequences from secreted and periplasmic proteins.</text>
        <dbReference type="EC" id="3.4.21.89"/>
    </reaction>
</comment>
<dbReference type="InterPro" id="IPR019533">
    <property type="entry name" value="Peptidase_S26"/>
</dbReference>
<name>B5RL89_BORDL</name>
<accession>B5RL89</accession>
<dbReference type="EMBL" id="CP000976">
    <property type="protein sequence ID" value="ACH93218.1"/>
    <property type="molecule type" value="Genomic_DNA"/>
</dbReference>
<dbReference type="GO" id="GO:0004252">
    <property type="term" value="F:serine-type endopeptidase activity"/>
    <property type="evidence" value="ECO:0007669"/>
    <property type="project" value="InterPro"/>
</dbReference>